<sequence>MDTLATLLPFIQPVAITLGGLFALWTYWGESKRRRSEWMYRLYSQFYESDRFKYMRRIIDYRPADEIAKLKADVETDEGSDDHEALADYLNFFEFIAIQRSYGNIKTHEILDMFEYYLRRMKEQNYLMAYIQNYGYEHLESLLKDVKDKP</sequence>
<dbReference type="AlphaFoldDB" id="A0A0N7MB52"/>
<dbReference type="Proteomes" id="UP000051184">
    <property type="component" value="Unassembled WGS sequence"/>
</dbReference>
<keyword evidence="1" id="KW-1133">Transmembrane helix</keyword>
<evidence type="ECO:0000256" key="1">
    <source>
        <dbReference type="SAM" id="Phobius"/>
    </source>
</evidence>
<dbReference type="STRING" id="1715691.TA5113_00848"/>
<protein>
    <recommendedName>
        <fullName evidence="4">DUF4760 domain-containing protein</fullName>
    </recommendedName>
</protein>
<reference evidence="3" key="1">
    <citation type="submission" date="2015-09" db="EMBL/GenBank/DDBJ databases">
        <authorList>
            <person name="Rodrigo-Torres Lidia"/>
            <person name="Arahal R.David."/>
        </authorList>
    </citation>
    <scope>NUCLEOTIDE SEQUENCE [LARGE SCALE GENOMIC DNA]</scope>
    <source>
        <strain evidence="3">CECT 5114</strain>
    </source>
</reference>
<dbReference type="EMBL" id="CYUE01000002">
    <property type="protein sequence ID" value="CUK24440.1"/>
    <property type="molecule type" value="Genomic_DNA"/>
</dbReference>
<evidence type="ECO:0000313" key="2">
    <source>
        <dbReference type="EMBL" id="CUK24440.1"/>
    </source>
</evidence>
<keyword evidence="3" id="KW-1185">Reference proteome</keyword>
<evidence type="ECO:0008006" key="4">
    <source>
        <dbReference type="Google" id="ProtNLM"/>
    </source>
</evidence>
<proteinExistence type="predicted"/>
<dbReference type="OrthoDB" id="9946019at2"/>
<keyword evidence="1" id="KW-0812">Transmembrane</keyword>
<name>A0A0N7MB52_9RHOB</name>
<evidence type="ECO:0000313" key="3">
    <source>
        <dbReference type="Proteomes" id="UP000051184"/>
    </source>
</evidence>
<keyword evidence="1" id="KW-0472">Membrane</keyword>
<gene>
    <name evidence="2" type="ORF">TA5114_00223</name>
</gene>
<feature type="transmembrane region" description="Helical" evidence="1">
    <location>
        <begin position="6"/>
        <end position="28"/>
    </location>
</feature>
<organism evidence="2 3">
    <name type="scientific">Cognatishimia activa</name>
    <dbReference type="NCBI Taxonomy" id="1715691"/>
    <lineage>
        <taxon>Bacteria</taxon>
        <taxon>Pseudomonadati</taxon>
        <taxon>Pseudomonadota</taxon>
        <taxon>Alphaproteobacteria</taxon>
        <taxon>Rhodobacterales</taxon>
        <taxon>Paracoccaceae</taxon>
        <taxon>Cognatishimia</taxon>
    </lineage>
</organism>
<accession>A0A0N7MB52</accession>
<dbReference type="RefSeq" id="WP_058313451.1">
    <property type="nucleotide sequence ID" value="NZ_CYTO01000008.1"/>
</dbReference>